<evidence type="ECO:0000256" key="1">
    <source>
        <dbReference type="SAM" id="MobiDB-lite"/>
    </source>
</evidence>
<dbReference type="AlphaFoldDB" id="A0A6C0BN81"/>
<dbReference type="EMBL" id="MN739188">
    <property type="protein sequence ID" value="QHS92713.1"/>
    <property type="molecule type" value="Genomic_DNA"/>
</dbReference>
<dbReference type="Pfam" id="PF19150">
    <property type="entry name" value="DUF5832"/>
    <property type="match status" value="1"/>
</dbReference>
<dbReference type="InterPro" id="IPR043872">
    <property type="entry name" value="DUF5832"/>
</dbReference>
<reference evidence="2" key="1">
    <citation type="journal article" date="2020" name="Nature">
        <title>Giant virus diversity and host interactions through global metagenomics.</title>
        <authorList>
            <person name="Schulz F."/>
            <person name="Roux S."/>
            <person name="Paez-Espino D."/>
            <person name="Jungbluth S."/>
            <person name="Walsh D.A."/>
            <person name="Denef V.J."/>
            <person name="McMahon K.D."/>
            <person name="Konstantinidis K.T."/>
            <person name="Eloe-Fadrosh E.A."/>
            <person name="Kyrpides N.C."/>
            <person name="Woyke T."/>
        </authorList>
    </citation>
    <scope>NUCLEOTIDE SEQUENCE</scope>
    <source>
        <strain evidence="2">GVMAG-M-3300014204-73</strain>
    </source>
</reference>
<accession>A0A6C0BN81</accession>
<name>A0A6C0BN81_9ZZZZ</name>
<feature type="region of interest" description="Disordered" evidence="1">
    <location>
        <begin position="1"/>
        <end position="24"/>
    </location>
</feature>
<protein>
    <submittedName>
        <fullName evidence="2">Uncharacterized protein</fullName>
    </submittedName>
</protein>
<feature type="compositionally biased region" description="Low complexity" evidence="1">
    <location>
        <begin position="1"/>
        <end position="16"/>
    </location>
</feature>
<organism evidence="2">
    <name type="scientific">viral metagenome</name>
    <dbReference type="NCBI Taxonomy" id="1070528"/>
    <lineage>
        <taxon>unclassified sequences</taxon>
        <taxon>metagenomes</taxon>
        <taxon>organismal metagenomes</taxon>
    </lineage>
</organism>
<evidence type="ECO:0000313" key="2">
    <source>
        <dbReference type="EMBL" id="QHS92713.1"/>
    </source>
</evidence>
<proteinExistence type="predicted"/>
<feature type="region of interest" description="Disordered" evidence="1">
    <location>
        <begin position="265"/>
        <end position="292"/>
    </location>
</feature>
<sequence length="292" mass="34187">MATTSTTPTTQESTASVPSQTRKAEHLTVDPPVVIKCNKSTFTQIWALASFVSPDDLIKERLIADVNRFLYHDVNQQLIDSTTHVIKEINTQFNNLMEKKINSYKTSKDATSQQIADILDSLRKEMPMNEDEQVSKVLRTYRISQEELTDRFDDYKNKNEKELESQFNQTHTNQTSVRGFKVRGVFEDYADAKAHAKKVRDEIEPYVHTFVFPAGYWVPWDPHADAVQDQEYMIPQLNDMMAQKKENERQKDEFFAKRKAMFKENADKENEERLKNNLKERIQARRNERAKK</sequence>